<keyword evidence="2" id="KW-1185">Reference proteome</keyword>
<dbReference type="EMBL" id="GL883141">
    <property type="protein sequence ID" value="EGG01044.1"/>
    <property type="molecule type" value="Genomic_DNA"/>
</dbReference>
<organism evidence="2">
    <name type="scientific">Melampsora larici-populina (strain 98AG31 / pathotype 3-4-7)</name>
    <name type="common">Poplar leaf rust fungus</name>
    <dbReference type="NCBI Taxonomy" id="747676"/>
    <lineage>
        <taxon>Eukaryota</taxon>
        <taxon>Fungi</taxon>
        <taxon>Dikarya</taxon>
        <taxon>Basidiomycota</taxon>
        <taxon>Pucciniomycotina</taxon>
        <taxon>Pucciniomycetes</taxon>
        <taxon>Pucciniales</taxon>
        <taxon>Melampsoraceae</taxon>
        <taxon>Melampsora</taxon>
    </lineage>
</organism>
<dbReference type="HOGENOM" id="CLU_2223827_0_0_1"/>
<dbReference type="KEGG" id="mlr:MELLADRAFT_111316"/>
<protein>
    <submittedName>
        <fullName evidence="1">Uncharacterized protein</fullName>
    </submittedName>
</protein>
<name>F4S2R5_MELLP</name>
<sequence>MSLEMEDPRLDYACAKFNKGVFSPGISTFNQDREQAESLVSTNAVVEIIKDLKDYDTVSRPVNKVQDGNDVKVIYSMKCPPLRREKSVVFRDTPDGNIEVVKVTLI</sequence>
<dbReference type="GeneID" id="18924349"/>
<evidence type="ECO:0000313" key="2">
    <source>
        <dbReference type="Proteomes" id="UP000001072"/>
    </source>
</evidence>
<proteinExistence type="predicted"/>
<accession>F4S2R5</accession>
<reference evidence="2" key="1">
    <citation type="journal article" date="2011" name="Proc. Natl. Acad. Sci. U.S.A.">
        <title>Obligate biotrophy features unraveled by the genomic analysis of rust fungi.</title>
        <authorList>
            <person name="Duplessis S."/>
            <person name="Cuomo C.A."/>
            <person name="Lin Y.-C."/>
            <person name="Aerts A."/>
            <person name="Tisserant E."/>
            <person name="Veneault-Fourrey C."/>
            <person name="Joly D.L."/>
            <person name="Hacquard S."/>
            <person name="Amselem J."/>
            <person name="Cantarel B.L."/>
            <person name="Chiu R."/>
            <person name="Coutinho P.M."/>
            <person name="Feau N."/>
            <person name="Field M."/>
            <person name="Frey P."/>
            <person name="Gelhaye E."/>
            <person name="Goldberg J."/>
            <person name="Grabherr M.G."/>
            <person name="Kodira C.D."/>
            <person name="Kohler A."/>
            <person name="Kuees U."/>
            <person name="Lindquist E.A."/>
            <person name="Lucas S.M."/>
            <person name="Mago R."/>
            <person name="Mauceli E."/>
            <person name="Morin E."/>
            <person name="Murat C."/>
            <person name="Pangilinan J.L."/>
            <person name="Park R."/>
            <person name="Pearson M."/>
            <person name="Quesneville H."/>
            <person name="Rouhier N."/>
            <person name="Sakthikumar S."/>
            <person name="Salamov A.A."/>
            <person name="Schmutz J."/>
            <person name="Selles B."/>
            <person name="Shapiro H."/>
            <person name="Tanguay P."/>
            <person name="Tuskan G.A."/>
            <person name="Henrissat B."/>
            <person name="Van de Peer Y."/>
            <person name="Rouze P."/>
            <person name="Ellis J.G."/>
            <person name="Dodds P.N."/>
            <person name="Schein J.E."/>
            <person name="Zhong S."/>
            <person name="Hamelin R.C."/>
            <person name="Grigoriev I.V."/>
            <person name="Szabo L.J."/>
            <person name="Martin F."/>
        </authorList>
    </citation>
    <scope>NUCLEOTIDE SEQUENCE [LARGE SCALE GENOMIC DNA]</scope>
    <source>
        <strain evidence="2">98AG31 / pathotype 3-4-7</strain>
    </source>
</reference>
<dbReference type="AlphaFoldDB" id="F4S2R5"/>
<evidence type="ECO:0000313" key="1">
    <source>
        <dbReference type="EMBL" id="EGG01044.1"/>
    </source>
</evidence>
<dbReference type="Proteomes" id="UP000001072">
    <property type="component" value="Unassembled WGS sequence"/>
</dbReference>
<dbReference type="VEuPathDB" id="FungiDB:MELLADRAFT_111316"/>
<dbReference type="RefSeq" id="XP_007415644.1">
    <property type="nucleotide sequence ID" value="XM_007415582.1"/>
</dbReference>
<dbReference type="InParanoid" id="F4S2R5"/>
<gene>
    <name evidence="1" type="ORF">MELLADRAFT_111316</name>
</gene>